<gene>
    <name evidence="1" type="ORF">SAMN02910432_00181</name>
</gene>
<dbReference type="GO" id="GO:0016791">
    <property type="term" value="F:phosphatase activity"/>
    <property type="evidence" value="ECO:0007669"/>
    <property type="project" value="UniProtKB-ARBA"/>
</dbReference>
<dbReference type="RefSeq" id="WP_046922157.1">
    <property type="nucleotide sequence ID" value="NZ_AYYL01000025.1"/>
</dbReference>
<dbReference type="CDD" id="cd07516">
    <property type="entry name" value="HAD_Pase"/>
    <property type="match status" value="1"/>
</dbReference>
<accession>A0A1I2PUW5</accession>
<sequence length="268" mass="29578">MKRKLIALDLDGTTLNGKTQITQKTKEILNKAQQAGHVVSIVTGRPNRMAVGYYDELKLKGPMINFNGALGYIPHKQWEHEYQTTFSKSIAFDILEAKQRLGIKVVSAEGKTMALSDVPNTLIDGFFPAALRKDQVLNRTNLKHDPAAMTMLVDQNSKADIVKKLEKAFGSKINVGVWGGPNPILELSPKGISKAHGVEFLAKTYKIDRKDIIAFGDEHNDAEMIDYAGLGVVMKNGTDKLKRIADDVTEFDNDHDGVANYLQKALGL</sequence>
<evidence type="ECO:0008006" key="3">
    <source>
        <dbReference type="Google" id="ProtNLM"/>
    </source>
</evidence>
<dbReference type="EMBL" id="FOPI01000004">
    <property type="protein sequence ID" value="SFG17181.1"/>
    <property type="molecule type" value="Genomic_DNA"/>
</dbReference>
<dbReference type="InterPro" id="IPR023214">
    <property type="entry name" value="HAD_sf"/>
</dbReference>
<dbReference type="NCBIfam" id="TIGR00099">
    <property type="entry name" value="Cof-subfamily"/>
    <property type="match status" value="1"/>
</dbReference>
<reference evidence="2" key="1">
    <citation type="submission" date="2016-10" db="EMBL/GenBank/DDBJ databases">
        <authorList>
            <person name="Varghese N."/>
            <person name="Submissions S."/>
        </authorList>
    </citation>
    <scope>NUCLEOTIDE SEQUENCE [LARGE SCALE GENOMIC DNA]</scope>
    <source>
        <strain evidence="2">DSM 20403</strain>
    </source>
</reference>
<dbReference type="SFLD" id="SFLDS00003">
    <property type="entry name" value="Haloacid_Dehalogenase"/>
    <property type="match status" value="1"/>
</dbReference>
<dbReference type="InterPro" id="IPR036412">
    <property type="entry name" value="HAD-like_sf"/>
</dbReference>
<dbReference type="NCBIfam" id="TIGR01484">
    <property type="entry name" value="HAD-SF-IIB"/>
    <property type="match status" value="1"/>
</dbReference>
<dbReference type="SUPFAM" id="SSF56784">
    <property type="entry name" value="HAD-like"/>
    <property type="match status" value="1"/>
</dbReference>
<dbReference type="InterPro" id="IPR006379">
    <property type="entry name" value="HAD-SF_hydro_IIB"/>
</dbReference>
<proteinExistence type="predicted"/>
<dbReference type="Gene3D" id="3.30.1240.10">
    <property type="match status" value="1"/>
</dbReference>
<name>A0A1I2PUW5_9LACO</name>
<dbReference type="InterPro" id="IPR000150">
    <property type="entry name" value="Cof"/>
</dbReference>
<dbReference type="GO" id="GO:0000287">
    <property type="term" value="F:magnesium ion binding"/>
    <property type="evidence" value="ECO:0007669"/>
    <property type="project" value="TreeGrafter"/>
</dbReference>
<dbReference type="Proteomes" id="UP000182635">
    <property type="component" value="Unassembled WGS sequence"/>
</dbReference>
<dbReference type="PANTHER" id="PTHR10000:SF23">
    <property type="entry name" value="5-AMINO-6-(5-PHOSPHO-D-RIBITYLAMINO)URACIL PHOSPHATASE YITU"/>
    <property type="match status" value="1"/>
</dbReference>
<evidence type="ECO:0000313" key="2">
    <source>
        <dbReference type="Proteomes" id="UP000182635"/>
    </source>
</evidence>
<dbReference type="AlphaFoldDB" id="A0A1I2PUW5"/>
<organism evidence="1 2">
    <name type="scientific">Ligilactobacillus ruminis DSM 20403 = NBRC 102161</name>
    <dbReference type="NCBI Taxonomy" id="1423798"/>
    <lineage>
        <taxon>Bacteria</taxon>
        <taxon>Bacillati</taxon>
        <taxon>Bacillota</taxon>
        <taxon>Bacilli</taxon>
        <taxon>Lactobacillales</taxon>
        <taxon>Lactobacillaceae</taxon>
        <taxon>Ligilactobacillus</taxon>
    </lineage>
</organism>
<dbReference type="SFLD" id="SFLDG01140">
    <property type="entry name" value="C2.B:_Phosphomannomutase_and_P"/>
    <property type="match status" value="1"/>
</dbReference>
<dbReference type="OrthoDB" id="9781413at2"/>
<dbReference type="PANTHER" id="PTHR10000">
    <property type="entry name" value="PHOSPHOSERINE PHOSPHATASE"/>
    <property type="match status" value="1"/>
</dbReference>
<dbReference type="GO" id="GO:0005829">
    <property type="term" value="C:cytosol"/>
    <property type="evidence" value="ECO:0007669"/>
    <property type="project" value="TreeGrafter"/>
</dbReference>
<protein>
    <recommendedName>
        <fullName evidence="3">Haloacid dehalogenase-like hydrolase</fullName>
    </recommendedName>
</protein>
<dbReference type="Gene3D" id="3.40.50.1000">
    <property type="entry name" value="HAD superfamily/HAD-like"/>
    <property type="match status" value="1"/>
</dbReference>
<evidence type="ECO:0000313" key="1">
    <source>
        <dbReference type="EMBL" id="SFG17181.1"/>
    </source>
</evidence>
<dbReference type="Pfam" id="PF08282">
    <property type="entry name" value="Hydrolase_3"/>
    <property type="match status" value="1"/>
</dbReference>